<dbReference type="SUPFAM" id="SSF55931">
    <property type="entry name" value="Glutamine synthetase/guanido kinase"/>
    <property type="match status" value="1"/>
</dbReference>
<organism evidence="6 7">
    <name type="scientific">Streptomyces buecherae</name>
    <dbReference type="NCBI Taxonomy" id="2763006"/>
    <lineage>
        <taxon>Bacteria</taxon>
        <taxon>Bacillati</taxon>
        <taxon>Actinomycetota</taxon>
        <taxon>Actinomycetes</taxon>
        <taxon>Kitasatosporales</taxon>
        <taxon>Streptomycetaceae</taxon>
        <taxon>Streptomyces</taxon>
    </lineage>
</organism>
<dbReference type="GO" id="GO:0004357">
    <property type="term" value="F:glutamate-cysteine ligase activity"/>
    <property type="evidence" value="ECO:0007669"/>
    <property type="project" value="UniProtKB-EC"/>
</dbReference>
<comment type="similarity">
    <text evidence="5">Belongs to the glutamate--cysteine ligase type 2 family. YbdK subfamily.</text>
</comment>
<evidence type="ECO:0000256" key="3">
    <source>
        <dbReference type="ARBA" id="ARBA00022840"/>
    </source>
</evidence>
<evidence type="ECO:0000256" key="5">
    <source>
        <dbReference type="HAMAP-Rule" id="MF_01609"/>
    </source>
</evidence>
<protein>
    <recommendedName>
        <fullName evidence="5">Putative glutamate--cysteine ligase 2</fullName>
        <ecNumber evidence="5">6.3.2.2</ecNumber>
    </recommendedName>
    <alternativeName>
        <fullName evidence="5">Gamma-glutamylcysteine synthetase 2</fullName>
        <shortName evidence="5">GCS 2</shortName>
        <shortName evidence="5">Gamma-GCS 2</shortName>
    </alternativeName>
</protein>
<dbReference type="InterPro" id="IPR014746">
    <property type="entry name" value="Gln_synth/guanido_kin_cat_dom"/>
</dbReference>
<accession>A0A7H8NK68</accession>
<dbReference type="HAMAP" id="MF_01609">
    <property type="entry name" value="Glu_cys_ligase_2"/>
    <property type="match status" value="1"/>
</dbReference>
<evidence type="ECO:0000256" key="4">
    <source>
        <dbReference type="ARBA" id="ARBA00048819"/>
    </source>
</evidence>
<dbReference type="PANTHER" id="PTHR36510">
    <property type="entry name" value="GLUTAMATE--CYSTEINE LIGASE 2-RELATED"/>
    <property type="match status" value="1"/>
</dbReference>
<comment type="function">
    <text evidence="5">ATP-dependent carboxylate-amine ligase which exhibits weak glutamate--cysteine ligase activity.</text>
</comment>
<dbReference type="AlphaFoldDB" id="A0A7H8NK68"/>
<dbReference type="InterPro" id="IPR050141">
    <property type="entry name" value="GCL_type2/YbdK_subfam"/>
</dbReference>
<evidence type="ECO:0000313" key="6">
    <source>
        <dbReference type="EMBL" id="QKW54842.1"/>
    </source>
</evidence>
<evidence type="ECO:0000256" key="2">
    <source>
        <dbReference type="ARBA" id="ARBA00022741"/>
    </source>
</evidence>
<dbReference type="GO" id="GO:0042398">
    <property type="term" value="P:modified amino acid biosynthetic process"/>
    <property type="evidence" value="ECO:0007669"/>
    <property type="project" value="InterPro"/>
</dbReference>
<dbReference type="EC" id="6.3.2.2" evidence="5"/>
<dbReference type="GO" id="GO:0005524">
    <property type="term" value="F:ATP binding"/>
    <property type="evidence" value="ECO:0007669"/>
    <property type="project" value="UniProtKB-KW"/>
</dbReference>
<dbReference type="InterPro" id="IPR006336">
    <property type="entry name" value="GCS2"/>
</dbReference>
<gene>
    <name evidence="6" type="ORF">HUT08_28655</name>
</gene>
<dbReference type="PANTHER" id="PTHR36510:SF1">
    <property type="entry name" value="GLUTAMATE--CYSTEINE LIGASE 2-RELATED"/>
    <property type="match status" value="1"/>
</dbReference>
<sequence length="369" mass="39381">MEAYVLTVGVEEEYFLVHPETRAVEPAGPRVLARAAADLGDAVSGEFTEYQIEVKTAPCVTSTEVHRELTRLRAAVARAAAAEGLRVCPSGTPVLGGADPVVVGDHPRYQTSVDLFRSMMDDYAINALHVHVHLPDRELAALVGNHLRPWLPLLVEMSANSPFHGGRDSGYASWRSVIRVRFPCLGPPPYVDSFADYERTARAMATAGAMPFGELPFWDVRPHPTLPTLEVRCMDVPADAADSAALAAIVRALVVTAAARVRAGDPGPRAGGELLRSTYWYATRDGWPGLGTDAVTGDVLPAPERGRRLLAHVGPALDAHGDRQVVADFLGRLERHGSGAHRQRAAAGRPGGLAAVVDDLVGAAPEDGR</sequence>
<dbReference type="Gene3D" id="3.30.590.20">
    <property type="match status" value="1"/>
</dbReference>
<evidence type="ECO:0000256" key="1">
    <source>
        <dbReference type="ARBA" id="ARBA00022598"/>
    </source>
</evidence>
<keyword evidence="2 5" id="KW-0547">Nucleotide-binding</keyword>
<name>A0A7H8NK68_9ACTN</name>
<proteinExistence type="inferred from homology"/>
<dbReference type="InterPro" id="IPR011793">
    <property type="entry name" value="YbdK"/>
</dbReference>
<evidence type="ECO:0000313" key="7">
    <source>
        <dbReference type="Proteomes" id="UP000509303"/>
    </source>
</evidence>
<keyword evidence="3 5" id="KW-0067">ATP-binding</keyword>
<comment type="catalytic activity">
    <reaction evidence="4 5">
        <text>L-cysteine + L-glutamate + ATP = gamma-L-glutamyl-L-cysteine + ADP + phosphate + H(+)</text>
        <dbReference type="Rhea" id="RHEA:13285"/>
        <dbReference type="ChEBI" id="CHEBI:15378"/>
        <dbReference type="ChEBI" id="CHEBI:29985"/>
        <dbReference type="ChEBI" id="CHEBI:30616"/>
        <dbReference type="ChEBI" id="CHEBI:35235"/>
        <dbReference type="ChEBI" id="CHEBI:43474"/>
        <dbReference type="ChEBI" id="CHEBI:58173"/>
        <dbReference type="ChEBI" id="CHEBI:456216"/>
        <dbReference type="EC" id="6.3.2.2"/>
    </reaction>
</comment>
<dbReference type="NCBIfam" id="TIGR02050">
    <property type="entry name" value="gshA_cyan_rel"/>
    <property type="match status" value="1"/>
</dbReference>
<keyword evidence="7" id="KW-1185">Reference proteome</keyword>
<reference evidence="6 7" key="1">
    <citation type="submission" date="2020-06" db="EMBL/GenBank/DDBJ databases">
        <title>Genome mining for natural products.</title>
        <authorList>
            <person name="Zhang B."/>
            <person name="Shi J."/>
            <person name="Ge H."/>
        </authorList>
    </citation>
    <scope>NUCLEOTIDE SEQUENCE [LARGE SCALE GENOMIC DNA]</scope>
    <source>
        <strain evidence="6 7">NA00687</strain>
    </source>
</reference>
<dbReference type="Proteomes" id="UP000509303">
    <property type="component" value="Chromosome"/>
</dbReference>
<dbReference type="Pfam" id="PF04107">
    <property type="entry name" value="GCS2"/>
    <property type="match status" value="1"/>
</dbReference>
<dbReference type="EMBL" id="CP054929">
    <property type="protein sequence ID" value="QKW54842.1"/>
    <property type="molecule type" value="Genomic_DNA"/>
</dbReference>
<keyword evidence="1 5" id="KW-0436">Ligase</keyword>